<proteinExistence type="predicted"/>
<dbReference type="InterPro" id="IPR008965">
    <property type="entry name" value="CBM2/CBM3_carb-bd_dom_sf"/>
</dbReference>
<dbReference type="InterPro" id="IPR002102">
    <property type="entry name" value="Cohesin_dom"/>
</dbReference>
<feature type="signal peptide" evidence="1">
    <location>
        <begin position="1"/>
        <end position="25"/>
    </location>
</feature>
<sequence length="164" mass="17506">MKKISPAFKYLFVTVLLAYTTNSIAEGVISISPGKIKQQVGELFTIEVLSSEVAAMDGGAFGIRFNPNVVTVHSVEVNRDVWGFSSSNGVIDNQKGRVTDIAFSSYTPAGSAVIAVVTLQALKKGRSRLTLTPSRLSPFASEADVLDMQFQKGVVRVIPAKAGI</sequence>
<dbReference type="Pfam" id="PF00963">
    <property type="entry name" value="Cohesin"/>
    <property type="match status" value="1"/>
</dbReference>
<dbReference type="RefSeq" id="WP_085759473.1">
    <property type="nucleotide sequence ID" value="NZ_CP019343.1"/>
</dbReference>
<organism evidence="3 4">
    <name type="scientific">Oceanicoccus sagamiensis</name>
    <dbReference type="NCBI Taxonomy" id="716816"/>
    <lineage>
        <taxon>Bacteria</taxon>
        <taxon>Pseudomonadati</taxon>
        <taxon>Pseudomonadota</taxon>
        <taxon>Gammaproteobacteria</taxon>
        <taxon>Cellvibrionales</taxon>
        <taxon>Spongiibacteraceae</taxon>
        <taxon>Oceanicoccus</taxon>
    </lineage>
</organism>
<feature type="domain" description="Cohesin" evidence="2">
    <location>
        <begin position="31"/>
        <end position="128"/>
    </location>
</feature>
<dbReference type="AlphaFoldDB" id="A0A1X9NKB4"/>
<dbReference type="SUPFAM" id="SSF49384">
    <property type="entry name" value="Carbohydrate-binding domain"/>
    <property type="match status" value="1"/>
</dbReference>
<feature type="chain" id="PRO_5012168797" description="Cohesin domain-containing protein" evidence="1">
    <location>
        <begin position="26"/>
        <end position="164"/>
    </location>
</feature>
<evidence type="ECO:0000313" key="3">
    <source>
        <dbReference type="EMBL" id="ARN75297.1"/>
    </source>
</evidence>
<keyword evidence="1" id="KW-0732">Signal</keyword>
<reference evidence="3 4" key="1">
    <citation type="submission" date="2016-11" db="EMBL/GenBank/DDBJ databases">
        <title>Trade-off between light-utilization and light-protection in marine flavobacteria.</title>
        <authorList>
            <person name="Kumagai Y."/>
        </authorList>
    </citation>
    <scope>NUCLEOTIDE SEQUENCE [LARGE SCALE GENOMIC DNA]</scope>
    <source>
        <strain evidence="3 4">NBRC 107125</strain>
    </source>
</reference>
<dbReference type="Proteomes" id="UP000193450">
    <property type="component" value="Chromosome"/>
</dbReference>
<evidence type="ECO:0000313" key="4">
    <source>
        <dbReference type="Proteomes" id="UP000193450"/>
    </source>
</evidence>
<dbReference type="KEGG" id="osg:BST96_14950"/>
<dbReference type="CDD" id="cd08547">
    <property type="entry name" value="Type_II_cohesin"/>
    <property type="match status" value="1"/>
</dbReference>
<dbReference type="STRING" id="716816.BST96_14950"/>
<accession>A0A1X9NKB4</accession>
<name>A0A1X9NKB4_9GAMM</name>
<evidence type="ECO:0000259" key="2">
    <source>
        <dbReference type="Pfam" id="PF00963"/>
    </source>
</evidence>
<keyword evidence="4" id="KW-1185">Reference proteome</keyword>
<gene>
    <name evidence="3" type="ORF">BST96_14950</name>
</gene>
<evidence type="ECO:0000256" key="1">
    <source>
        <dbReference type="SAM" id="SignalP"/>
    </source>
</evidence>
<dbReference type="GO" id="GO:0000272">
    <property type="term" value="P:polysaccharide catabolic process"/>
    <property type="evidence" value="ECO:0007669"/>
    <property type="project" value="InterPro"/>
</dbReference>
<dbReference type="EMBL" id="CP019343">
    <property type="protein sequence ID" value="ARN75297.1"/>
    <property type="molecule type" value="Genomic_DNA"/>
</dbReference>
<dbReference type="Gene3D" id="2.60.40.680">
    <property type="match status" value="1"/>
</dbReference>
<dbReference type="GO" id="GO:0030246">
    <property type="term" value="F:carbohydrate binding"/>
    <property type="evidence" value="ECO:0007669"/>
    <property type="project" value="InterPro"/>
</dbReference>
<protein>
    <recommendedName>
        <fullName evidence="2">Cohesin domain-containing protein</fullName>
    </recommendedName>
</protein>